<comment type="caution">
    <text evidence="2">The sequence shown here is derived from an EMBL/GenBank/DDBJ whole genome shotgun (WGS) entry which is preliminary data.</text>
</comment>
<dbReference type="PANTHER" id="PTHR46825:SF9">
    <property type="entry name" value="BETA-LACTAMASE-RELATED DOMAIN-CONTAINING PROTEIN"/>
    <property type="match status" value="1"/>
</dbReference>
<dbReference type="InterPro" id="IPR001466">
    <property type="entry name" value="Beta-lactam-related"/>
</dbReference>
<dbReference type="Pfam" id="PF00144">
    <property type="entry name" value="Beta-lactamase"/>
    <property type="match status" value="1"/>
</dbReference>
<accession>A0ABU1XSQ8</accession>
<dbReference type="InterPro" id="IPR012338">
    <property type="entry name" value="Beta-lactam/transpept-like"/>
</dbReference>
<dbReference type="EMBL" id="JAVDWO010000002">
    <property type="protein sequence ID" value="MDR7191797.1"/>
    <property type="molecule type" value="Genomic_DNA"/>
</dbReference>
<dbReference type="SUPFAM" id="SSF56601">
    <property type="entry name" value="beta-lactamase/transpeptidase-like"/>
    <property type="match status" value="1"/>
</dbReference>
<dbReference type="Gene3D" id="3.40.710.10">
    <property type="entry name" value="DD-peptidase/beta-lactamase superfamily"/>
    <property type="match status" value="1"/>
</dbReference>
<evidence type="ECO:0000313" key="2">
    <source>
        <dbReference type="EMBL" id="MDR7191797.1"/>
    </source>
</evidence>
<gene>
    <name evidence="2" type="ORF">J2W68_000505</name>
</gene>
<feature type="domain" description="Beta-lactamase-related" evidence="1">
    <location>
        <begin position="183"/>
        <end position="493"/>
    </location>
</feature>
<dbReference type="RefSeq" id="WP_310232493.1">
    <property type="nucleotide sequence ID" value="NZ_JAVDWO010000002.1"/>
</dbReference>
<name>A0ABU1XSQ8_9GAMM</name>
<sequence length="513" mass="56598">MLNLFDQRVAQRCWDLLGLAMPQRTRLTLPASLSCPGCRHNRVAHRERGQGIQMRVRVSMLVMLFLTASATAKPPAETAFDEWLDAFNRNDRAVLTEFNARRFGEPDHNIEYLLDSGEETGGLDVIHVERSEPLEFVALTRERNFPVERRITVKLEEAGSLRLEHITQDPLQIPQAKALEAFDAFATQLAAADRFSGVLVIEQNGQRLYAKAFGRANREDDIPVQLDTPFLFASQGKMFTAVAVLQLVDAGKVGLDDPIGKFLADYPNREMAAVTIRQLLSHQGGTGDIGVLQPDEGRNRAWVRSIDDLIKLNGDRAPQFPPGSQFEYSNYGFLLLGAVVEAVSGQSYYDYVAEHIFAPAGMTATRFPTLEQMGDVARGYTQTDDGTLAPSVDQLPWRGTPAGGGVTTADDEVRFVDALRAGKLIPLPLLEEAIKQQTDWYGYGFIASGPDEFPHWGHGGSAPGNSAALSIYPSNDMTMVCLSNRDPPVCDRLLTRLHWHLSPPPAPGDALER</sequence>
<dbReference type="Proteomes" id="UP001256588">
    <property type="component" value="Unassembled WGS sequence"/>
</dbReference>
<evidence type="ECO:0000259" key="1">
    <source>
        <dbReference type="Pfam" id="PF00144"/>
    </source>
</evidence>
<dbReference type="PANTHER" id="PTHR46825">
    <property type="entry name" value="D-ALANYL-D-ALANINE-CARBOXYPEPTIDASE/ENDOPEPTIDASE AMPH"/>
    <property type="match status" value="1"/>
</dbReference>
<organism evidence="2 3">
    <name type="scientific">Luteimonas terrae</name>
    <dbReference type="NCBI Taxonomy" id="1530191"/>
    <lineage>
        <taxon>Bacteria</taxon>
        <taxon>Pseudomonadati</taxon>
        <taxon>Pseudomonadota</taxon>
        <taxon>Gammaproteobacteria</taxon>
        <taxon>Lysobacterales</taxon>
        <taxon>Lysobacteraceae</taxon>
        <taxon>Luteimonas</taxon>
    </lineage>
</organism>
<protein>
    <submittedName>
        <fullName evidence="2">CubicO group peptidase (Beta-lactamase class C family)</fullName>
    </submittedName>
</protein>
<evidence type="ECO:0000313" key="3">
    <source>
        <dbReference type="Proteomes" id="UP001256588"/>
    </source>
</evidence>
<proteinExistence type="predicted"/>
<keyword evidence="3" id="KW-1185">Reference proteome</keyword>
<dbReference type="InterPro" id="IPR050491">
    <property type="entry name" value="AmpC-like"/>
</dbReference>
<reference evidence="2 3" key="1">
    <citation type="submission" date="2023-07" db="EMBL/GenBank/DDBJ databases">
        <title>Sorghum-associated microbial communities from plants grown in Nebraska, USA.</title>
        <authorList>
            <person name="Schachtman D."/>
        </authorList>
    </citation>
    <scope>NUCLEOTIDE SEQUENCE [LARGE SCALE GENOMIC DNA]</scope>
    <source>
        <strain evidence="2 3">4099</strain>
    </source>
</reference>